<protein>
    <submittedName>
        <fullName evidence="2">Uncharacterized protein</fullName>
    </submittedName>
</protein>
<name>A0A8X6IPI0_TRICU</name>
<sequence>MGKKSLPEPGPVSVVQRGSNPKTERSREEEEEKDRLRNRSEPENMLLLC</sequence>
<feature type="non-terminal residue" evidence="2">
    <location>
        <position position="49"/>
    </location>
</feature>
<feature type="compositionally biased region" description="Basic and acidic residues" evidence="1">
    <location>
        <begin position="22"/>
        <end position="42"/>
    </location>
</feature>
<accession>A0A8X6IPI0</accession>
<reference evidence="2" key="1">
    <citation type="submission" date="2020-07" db="EMBL/GenBank/DDBJ databases">
        <title>Multicomponent nature underlies the extraordinary mechanical properties of spider dragline silk.</title>
        <authorList>
            <person name="Kono N."/>
            <person name="Nakamura H."/>
            <person name="Mori M."/>
            <person name="Yoshida Y."/>
            <person name="Ohtoshi R."/>
            <person name="Malay A.D."/>
            <person name="Moran D.A.P."/>
            <person name="Tomita M."/>
            <person name="Numata K."/>
            <person name="Arakawa K."/>
        </authorList>
    </citation>
    <scope>NUCLEOTIDE SEQUENCE</scope>
</reference>
<evidence type="ECO:0000256" key="1">
    <source>
        <dbReference type="SAM" id="MobiDB-lite"/>
    </source>
</evidence>
<evidence type="ECO:0000313" key="2">
    <source>
        <dbReference type="EMBL" id="GFR26089.1"/>
    </source>
</evidence>
<comment type="caution">
    <text evidence="2">The sequence shown here is derived from an EMBL/GenBank/DDBJ whole genome shotgun (WGS) entry which is preliminary data.</text>
</comment>
<proteinExistence type="predicted"/>
<dbReference type="AlphaFoldDB" id="A0A8X6IPI0"/>
<organism evidence="2 3">
    <name type="scientific">Trichonephila clavata</name>
    <name type="common">Joro spider</name>
    <name type="synonym">Nephila clavata</name>
    <dbReference type="NCBI Taxonomy" id="2740835"/>
    <lineage>
        <taxon>Eukaryota</taxon>
        <taxon>Metazoa</taxon>
        <taxon>Ecdysozoa</taxon>
        <taxon>Arthropoda</taxon>
        <taxon>Chelicerata</taxon>
        <taxon>Arachnida</taxon>
        <taxon>Araneae</taxon>
        <taxon>Araneomorphae</taxon>
        <taxon>Entelegynae</taxon>
        <taxon>Araneoidea</taxon>
        <taxon>Nephilidae</taxon>
        <taxon>Trichonephila</taxon>
    </lineage>
</organism>
<keyword evidence="3" id="KW-1185">Reference proteome</keyword>
<gene>
    <name evidence="2" type="ORF">TNCT_473571</name>
</gene>
<dbReference type="EMBL" id="BMAO01008763">
    <property type="protein sequence ID" value="GFR26089.1"/>
    <property type="molecule type" value="Genomic_DNA"/>
</dbReference>
<evidence type="ECO:0000313" key="3">
    <source>
        <dbReference type="Proteomes" id="UP000887116"/>
    </source>
</evidence>
<dbReference type="Proteomes" id="UP000887116">
    <property type="component" value="Unassembled WGS sequence"/>
</dbReference>
<feature type="region of interest" description="Disordered" evidence="1">
    <location>
        <begin position="1"/>
        <end position="49"/>
    </location>
</feature>